<evidence type="ECO:0000313" key="1">
    <source>
        <dbReference type="EMBL" id="MDT0467280.1"/>
    </source>
</evidence>
<reference evidence="2" key="1">
    <citation type="submission" date="2023-07" db="EMBL/GenBank/DDBJ databases">
        <title>30 novel species of actinomycetes from the DSMZ collection.</title>
        <authorList>
            <person name="Nouioui I."/>
        </authorList>
    </citation>
    <scope>NUCLEOTIDE SEQUENCE [LARGE SCALE GENOMIC DNA]</scope>
    <source>
        <strain evidence="2">DSM 41699</strain>
    </source>
</reference>
<name>A0ABU2U2F1_9ACTN</name>
<dbReference type="Proteomes" id="UP001183809">
    <property type="component" value="Unassembled WGS sequence"/>
</dbReference>
<sequence length="45" mass="4369">MLVAPGPAAEPGPFHHACYEAAVEAGAPATADGNGEQPEGVARPG</sequence>
<dbReference type="EMBL" id="JAVREY010000050">
    <property type="protein sequence ID" value="MDT0467280.1"/>
    <property type="molecule type" value="Genomic_DNA"/>
</dbReference>
<accession>A0ABU2U2F1</accession>
<proteinExistence type="predicted"/>
<keyword evidence="2" id="KW-1185">Reference proteome</keyword>
<protein>
    <submittedName>
        <fullName evidence="1">Uncharacterized protein</fullName>
    </submittedName>
</protein>
<comment type="caution">
    <text evidence="1">The sequence shown here is derived from an EMBL/GenBank/DDBJ whole genome shotgun (WGS) entry which is preliminary data.</text>
</comment>
<organism evidence="1 2">
    <name type="scientific">Streptomyces gibsoniae</name>
    <dbReference type="NCBI Taxonomy" id="3075529"/>
    <lineage>
        <taxon>Bacteria</taxon>
        <taxon>Bacillati</taxon>
        <taxon>Actinomycetota</taxon>
        <taxon>Actinomycetes</taxon>
        <taxon>Kitasatosporales</taxon>
        <taxon>Streptomycetaceae</taxon>
        <taxon>Streptomyces</taxon>
    </lineage>
</organism>
<dbReference type="RefSeq" id="WP_311698764.1">
    <property type="nucleotide sequence ID" value="NZ_JAVREY010000050.1"/>
</dbReference>
<gene>
    <name evidence="1" type="ORF">RM764_30485</name>
</gene>
<evidence type="ECO:0000313" key="2">
    <source>
        <dbReference type="Proteomes" id="UP001183809"/>
    </source>
</evidence>